<dbReference type="PANTHER" id="PTHR22617">
    <property type="entry name" value="CHEMOTAXIS SENSOR HISTIDINE KINASE-RELATED"/>
    <property type="match status" value="1"/>
</dbReference>
<dbReference type="GO" id="GO:0006935">
    <property type="term" value="P:chemotaxis"/>
    <property type="evidence" value="ECO:0007669"/>
    <property type="project" value="InterPro"/>
</dbReference>
<dbReference type="Gene3D" id="2.30.30.40">
    <property type="entry name" value="SH3 Domains"/>
    <property type="match status" value="1"/>
</dbReference>
<feature type="domain" description="CheW-like" evidence="1">
    <location>
        <begin position="8"/>
        <end position="152"/>
    </location>
</feature>
<gene>
    <name evidence="2" type="ORF">KK078_05995</name>
</gene>
<dbReference type="SMART" id="SM00260">
    <property type="entry name" value="CheW"/>
    <property type="match status" value="1"/>
</dbReference>
<comment type="caution">
    <text evidence="2">The sequence shown here is derived from an EMBL/GenBank/DDBJ whole genome shotgun (WGS) entry which is preliminary data.</text>
</comment>
<proteinExistence type="predicted"/>
<dbReference type="AlphaFoldDB" id="A0AAP2D649"/>
<evidence type="ECO:0000313" key="3">
    <source>
        <dbReference type="Proteomes" id="UP001319180"/>
    </source>
</evidence>
<dbReference type="PROSITE" id="PS50851">
    <property type="entry name" value="CHEW"/>
    <property type="match status" value="1"/>
</dbReference>
<dbReference type="InterPro" id="IPR002545">
    <property type="entry name" value="CheW-lke_dom"/>
</dbReference>
<name>A0AAP2D649_9BACT</name>
<dbReference type="Pfam" id="PF01584">
    <property type="entry name" value="CheW"/>
    <property type="match status" value="1"/>
</dbReference>
<dbReference type="Proteomes" id="UP001319180">
    <property type="component" value="Unassembled WGS sequence"/>
</dbReference>
<dbReference type="GO" id="GO:0005829">
    <property type="term" value="C:cytosol"/>
    <property type="evidence" value="ECO:0007669"/>
    <property type="project" value="TreeGrafter"/>
</dbReference>
<dbReference type="SUPFAM" id="SSF50341">
    <property type="entry name" value="CheW-like"/>
    <property type="match status" value="1"/>
</dbReference>
<dbReference type="InterPro" id="IPR039315">
    <property type="entry name" value="CheW"/>
</dbReference>
<evidence type="ECO:0000313" key="2">
    <source>
        <dbReference type="EMBL" id="MBT1686098.1"/>
    </source>
</evidence>
<dbReference type="InterPro" id="IPR036061">
    <property type="entry name" value="CheW-like_dom_sf"/>
</dbReference>
<dbReference type="PANTHER" id="PTHR22617:SF41">
    <property type="entry name" value="CHEMOTAXIS SIGNAL TRANSDUCTION SYSTEM ADAPTOR PROTEIN CHEW"/>
    <property type="match status" value="1"/>
</dbReference>
<keyword evidence="3" id="KW-1185">Reference proteome</keyword>
<dbReference type="Gene3D" id="2.40.50.180">
    <property type="entry name" value="CheA-289, Domain 4"/>
    <property type="match status" value="1"/>
</dbReference>
<sequence>METVTVTSQSYLTFWLDDELFATSVADVSEILELSKITKVPRAPHFMRGVINLRGIVLPVVDTRLKFGLEKIPDTVDTCILVLNLTIDDQQIVLGAIVDSVQEVLEIDAARIQPAPSIGSRYKSGFINGMVKHHDQFIMLLNIGLVFSTEELSILQNTSDQESTTHS</sequence>
<dbReference type="GO" id="GO:0007165">
    <property type="term" value="P:signal transduction"/>
    <property type="evidence" value="ECO:0007669"/>
    <property type="project" value="InterPro"/>
</dbReference>
<organism evidence="2 3">
    <name type="scientific">Dawidia soli</name>
    <dbReference type="NCBI Taxonomy" id="2782352"/>
    <lineage>
        <taxon>Bacteria</taxon>
        <taxon>Pseudomonadati</taxon>
        <taxon>Bacteroidota</taxon>
        <taxon>Cytophagia</taxon>
        <taxon>Cytophagales</taxon>
        <taxon>Chryseotaleaceae</taxon>
        <taxon>Dawidia</taxon>
    </lineage>
</organism>
<evidence type="ECO:0000259" key="1">
    <source>
        <dbReference type="PROSITE" id="PS50851"/>
    </source>
</evidence>
<protein>
    <submittedName>
        <fullName evidence="2">Chemotaxis protein CheW</fullName>
    </submittedName>
</protein>
<reference evidence="2 3" key="1">
    <citation type="submission" date="2021-05" db="EMBL/GenBank/DDBJ databases">
        <title>A Polyphasic approach of four new species of the genus Ohtaekwangia: Ohtaekwangia histidinii sp. nov., Ohtaekwangia cretensis sp. nov., Ohtaekwangia indiensis sp. nov., Ohtaekwangia reichenbachii sp. nov. from diverse environment.</title>
        <authorList>
            <person name="Octaviana S."/>
        </authorList>
    </citation>
    <scope>NUCLEOTIDE SEQUENCE [LARGE SCALE GENOMIC DNA]</scope>
    <source>
        <strain evidence="2 3">PWU37</strain>
    </source>
</reference>
<dbReference type="EMBL" id="JAHESC010000006">
    <property type="protein sequence ID" value="MBT1686098.1"/>
    <property type="molecule type" value="Genomic_DNA"/>
</dbReference>
<accession>A0AAP2D649</accession>
<dbReference type="RefSeq" id="WP_254089339.1">
    <property type="nucleotide sequence ID" value="NZ_JAHESC010000006.1"/>
</dbReference>